<dbReference type="EMBL" id="CM000883">
    <property type="protein sequence ID" value="PNT63212.1"/>
    <property type="molecule type" value="Genomic_DNA"/>
</dbReference>
<evidence type="ECO:0000313" key="2">
    <source>
        <dbReference type="EnsemblPlants" id="PNT63212"/>
    </source>
</evidence>
<organism evidence="1">
    <name type="scientific">Brachypodium distachyon</name>
    <name type="common">Purple false brome</name>
    <name type="synonym">Trachynia distachya</name>
    <dbReference type="NCBI Taxonomy" id="15368"/>
    <lineage>
        <taxon>Eukaryota</taxon>
        <taxon>Viridiplantae</taxon>
        <taxon>Streptophyta</taxon>
        <taxon>Embryophyta</taxon>
        <taxon>Tracheophyta</taxon>
        <taxon>Spermatophyta</taxon>
        <taxon>Magnoliopsida</taxon>
        <taxon>Liliopsida</taxon>
        <taxon>Poales</taxon>
        <taxon>Poaceae</taxon>
        <taxon>BOP clade</taxon>
        <taxon>Pooideae</taxon>
        <taxon>Stipodae</taxon>
        <taxon>Brachypodieae</taxon>
        <taxon>Brachypodium</taxon>
    </lineage>
</organism>
<dbReference type="AlphaFoldDB" id="A0A2K2CMG0"/>
<evidence type="ECO:0000313" key="3">
    <source>
        <dbReference type="Proteomes" id="UP000008810"/>
    </source>
</evidence>
<keyword evidence="3" id="KW-1185">Reference proteome</keyword>
<proteinExistence type="predicted"/>
<dbReference type="Gramene" id="PNT63212">
    <property type="protein sequence ID" value="PNT63212"/>
    <property type="gene ID" value="BRADI_4g12945v3"/>
</dbReference>
<reference evidence="1" key="2">
    <citation type="submission" date="2017-06" db="EMBL/GenBank/DDBJ databases">
        <title>WGS assembly of Brachypodium distachyon.</title>
        <authorList>
            <consortium name="The International Brachypodium Initiative"/>
            <person name="Lucas S."/>
            <person name="Harmon-Smith M."/>
            <person name="Lail K."/>
            <person name="Tice H."/>
            <person name="Grimwood J."/>
            <person name="Bruce D."/>
            <person name="Barry K."/>
            <person name="Shu S."/>
            <person name="Lindquist E."/>
            <person name="Wang M."/>
            <person name="Pitluck S."/>
            <person name="Vogel J.P."/>
            <person name="Garvin D.F."/>
            <person name="Mockler T.C."/>
            <person name="Schmutz J."/>
            <person name="Rokhsar D."/>
            <person name="Bevan M.W."/>
        </authorList>
    </citation>
    <scope>NUCLEOTIDE SEQUENCE</scope>
    <source>
        <strain evidence="1">Bd21</strain>
    </source>
</reference>
<dbReference type="EnsemblPlants" id="PNT63212">
    <property type="protein sequence ID" value="PNT63212"/>
    <property type="gene ID" value="BRADI_4g12945v3"/>
</dbReference>
<dbReference type="InParanoid" id="A0A2K2CMG0"/>
<evidence type="ECO:0000313" key="1">
    <source>
        <dbReference type="EMBL" id="PNT63212.1"/>
    </source>
</evidence>
<reference evidence="2" key="3">
    <citation type="submission" date="2018-08" db="UniProtKB">
        <authorList>
            <consortium name="EnsemblPlants"/>
        </authorList>
    </citation>
    <scope>IDENTIFICATION</scope>
    <source>
        <strain evidence="2">cv. Bd21</strain>
    </source>
</reference>
<accession>A0A2K2CMG0</accession>
<name>A0A2K2CMG0_BRADI</name>
<gene>
    <name evidence="1" type="ORF">BRADI_4g12945v3</name>
</gene>
<sequence length="74" mass="8365">MVARAALGRSRHRCRQPRASPAAARAWIFHRMTTSSPPSPWTVFLEMSTVTTCTCACLRYKCHQYLSGESNLFC</sequence>
<reference evidence="1 2" key="1">
    <citation type="journal article" date="2010" name="Nature">
        <title>Genome sequencing and analysis of the model grass Brachypodium distachyon.</title>
        <authorList>
            <consortium name="International Brachypodium Initiative"/>
        </authorList>
    </citation>
    <scope>NUCLEOTIDE SEQUENCE [LARGE SCALE GENOMIC DNA]</scope>
    <source>
        <strain evidence="1 2">Bd21</strain>
    </source>
</reference>
<protein>
    <submittedName>
        <fullName evidence="1 2">Uncharacterized protein</fullName>
    </submittedName>
</protein>
<dbReference type="Proteomes" id="UP000008810">
    <property type="component" value="Chromosome 4"/>
</dbReference>